<keyword evidence="2" id="KW-0813">Transport</keyword>
<reference evidence="10" key="1">
    <citation type="submission" date="2022-03" db="EMBL/GenBank/DDBJ databases">
        <title>Complete genome sequence of Caldinitratiruptor microaerophilus.</title>
        <authorList>
            <person name="Mukaiyama R."/>
            <person name="Nishiyama T."/>
            <person name="Ueda K."/>
        </authorList>
    </citation>
    <scope>NUCLEOTIDE SEQUENCE</scope>
    <source>
        <strain evidence="10">JCM 16183</strain>
    </source>
</reference>
<keyword evidence="6 9" id="KW-1133">Transmembrane helix</keyword>
<dbReference type="Proteomes" id="UP001163687">
    <property type="component" value="Chromosome"/>
</dbReference>
<dbReference type="PANTHER" id="PTHR11795:SF452">
    <property type="entry name" value="ABC TRANSPORTER PERMEASE PROTEIN"/>
    <property type="match status" value="1"/>
</dbReference>
<feature type="transmembrane region" description="Helical" evidence="9">
    <location>
        <begin position="12"/>
        <end position="30"/>
    </location>
</feature>
<protein>
    <submittedName>
        <fullName evidence="10">Branched-chain amino acid ABC transporter permease</fullName>
    </submittedName>
</protein>
<feature type="transmembrane region" description="Helical" evidence="9">
    <location>
        <begin position="64"/>
        <end position="82"/>
    </location>
</feature>
<evidence type="ECO:0000256" key="2">
    <source>
        <dbReference type="ARBA" id="ARBA00022448"/>
    </source>
</evidence>
<feature type="transmembrane region" description="Helical" evidence="9">
    <location>
        <begin position="237"/>
        <end position="257"/>
    </location>
</feature>
<proteinExistence type="inferred from homology"/>
<feature type="transmembrane region" description="Helical" evidence="9">
    <location>
        <begin position="94"/>
        <end position="115"/>
    </location>
</feature>
<accession>A0AA35G6S1</accession>
<comment type="subcellular location">
    <subcellularLocation>
        <location evidence="1">Cell membrane</location>
        <topology evidence="1">Multi-pass membrane protein</topology>
    </subcellularLocation>
</comment>
<evidence type="ECO:0000256" key="9">
    <source>
        <dbReference type="SAM" id="Phobius"/>
    </source>
</evidence>
<evidence type="ECO:0000256" key="3">
    <source>
        <dbReference type="ARBA" id="ARBA00022475"/>
    </source>
</evidence>
<dbReference type="CDD" id="cd06582">
    <property type="entry name" value="TM_PBP1_LivH_like"/>
    <property type="match status" value="1"/>
</dbReference>
<feature type="transmembrane region" description="Helical" evidence="9">
    <location>
        <begin position="210"/>
        <end position="230"/>
    </location>
</feature>
<evidence type="ECO:0000256" key="4">
    <source>
        <dbReference type="ARBA" id="ARBA00022692"/>
    </source>
</evidence>
<feature type="transmembrane region" description="Helical" evidence="9">
    <location>
        <begin position="135"/>
        <end position="157"/>
    </location>
</feature>
<keyword evidence="3" id="KW-1003">Cell membrane</keyword>
<evidence type="ECO:0000256" key="7">
    <source>
        <dbReference type="ARBA" id="ARBA00023136"/>
    </source>
</evidence>
<keyword evidence="7 9" id="KW-0472">Membrane</keyword>
<dbReference type="GO" id="GO:0006865">
    <property type="term" value="P:amino acid transport"/>
    <property type="evidence" value="ECO:0007669"/>
    <property type="project" value="UniProtKB-KW"/>
</dbReference>
<evidence type="ECO:0000313" key="11">
    <source>
        <dbReference type="Proteomes" id="UP001163687"/>
    </source>
</evidence>
<evidence type="ECO:0000256" key="5">
    <source>
        <dbReference type="ARBA" id="ARBA00022970"/>
    </source>
</evidence>
<evidence type="ECO:0000256" key="8">
    <source>
        <dbReference type="ARBA" id="ARBA00037998"/>
    </source>
</evidence>
<evidence type="ECO:0000313" key="10">
    <source>
        <dbReference type="EMBL" id="BDG58985.1"/>
    </source>
</evidence>
<keyword evidence="5" id="KW-0029">Amino-acid transport</keyword>
<gene>
    <name evidence="10" type="ORF">caldi_00750</name>
</gene>
<dbReference type="PANTHER" id="PTHR11795">
    <property type="entry name" value="BRANCHED-CHAIN AMINO ACID TRANSPORT SYSTEM PERMEASE PROTEIN LIVH"/>
    <property type="match status" value="1"/>
</dbReference>
<evidence type="ECO:0000256" key="6">
    <source>
        <dbReference type="ARBA" id="ARBA00022989"/>
    </source>
</evidence>
<evidence type="ECO:0000256" key="1">
    <source>
        <dbReference type="ARBA" id="ARBA00004651"/>
    </source>
</evidence>
<dbReference type="RefSeq" id="WP_264843108.1">
    <property type="nucleotide sequence ID" value="NZ_AP025628.1"/>
</dbReference>
<feature type="transmembrane region" description="Helical" evidence="9">
    <location>
        <begin position="263"/>
        <end position="281"/>
    </location>
</feature>
<dbReference type="AlphaFoldDB" id="A0AA35G6S1"/>
<keyword evidence="4 9" id="KW-0812">Transmembrane</keyword>
<dbReference type="Pfam" id="PF02653">
    <property type="entry name" value="BPD_transp_2"/>
    <property type="match status" value="1"/>
</dbReference>
<dbReference type="KEGG" id="cmic:caldi_00750"/>
<organism evidence="10 11">
    <name type="scientific">Caldinitratiruptor microaerophilus</name>
    <dbReference type="NCBI Taxonomy" id="671077"/>
    <lineage>
        <taxon>Bacteria</taxon>
        <taxon>Bacillati</taxon>
        <taxon>Bacillota</taxon>
        <taxon>Clostridia</taxon>
        <taxon>Eubacteriales</taxon>
        <taxon>Symbiobacteriaceae</taxon>
        <taxon>Caldinitratiruptor</taxon>
    </lineage>
</organism>
<name>A0AA35G6S1_9FIRM</name>
<dbReference type="InterPro" id="IPR001851">
    <property type="entry name" value="ABC_transp_permease"/>
</dbReference>
<dbReference type="InterPro" id="IPR052157">
    <property type="entry name" value="BCAA_transport_permease"/>
</dbReference>
<dbReference type="GO" id="GO:0005886">
    <property type="term" value="C:plasma membrane"/>
    <property type="evidence" value="ECO:0007669"/>
    <property type="project" value="UniProtKB-SubCell"/>
</dbReference>
<sequence length="286" mass="29999">MGILAQQVLNGFVLGSIYCLVALGLSLIYGIMEVPNFAHGHLYMIGAYVVLFLLLAGVNYWVTLVLAMALMALVGLVVERVVFRPMRDAPQTSVLIAAVGLLLFLEALAQALWGADYRRMPPVFESTVRILGLQITGQRLVVVVAAVVLMLLLYLFLKRTRLGAAIEAVAQDRDGAALVGIPVGTVTMVTFAVATALAAAAAALAGPIFLVYPGMGAMVALKAFVIIVLGGMGSLPGAVLGGYILGLAESLSVTFLPAEFKDVVAFLLLVAILSLRPAGLFSREAG</sequence>
<feature type="transmembrane region" description="Helical" evidence="9">
    <location>
        <begin position="178"/>
        <end position="204"/>
    </location>
</feature>
<comment type="similarity">
    <text evidence="8">Belongs to the binding-protein-dependent transport system permease family. LivHM subfamily.</text>
</comment>
<dbReference type="EMBL" id="AP025628">
    <property type="protein sequence ID" value="BDG58985.1"/>
    <property type="molecule type" value="Genomic_DNA"/>
</dbReference>
<keyword evidence="11" id="KW-1185">Reference proteome</keyword>
<dbReference type="GO" id="GO:0022857">
    <property type="term" value="F:transmembrane transporter activity"/>
    <property type="evidence" value="ECO:0007669"/>
    <property type="project" value="InterPro"/>
</dbReference>